<feature type="chain" id="PRO_5003117493" description="DUF1995 domain-containing protein" evidence="2">
    <location>
        <begin position="22"/>
        <end position="267"/>
    </location>
</feature>
<dbReference type="AlphaFoldDB" id="D8LR98"/>
<gene>
    <name evidence="3" type="ORF">Esi_0064_0045</name>
</gene>
<keyword evidence="4" id="KW-1185">Reference proteome</keyword>
<evidence type="ECO:0000256" key="2">
    <source>
        <dbReference type="SAM" id="SignalP"/>
    </source>
</evidence>
<accession>D8LR98</accession>
<dbReference type="Proteomes" id="UP000002630">
    <property type="component" value="Linkage Group LG16"/>
</dbReference>
<reference evidence="3 4" key="1">
    <citation type="journal article" date="2010" name="Nature">
        <title>The Ectocarpus genome and the independent evolution of multicellularity in brown algae.</title>
        <authorList>
            <person name="Cock J.M."/>
            <person name="Sterck L."/>
            <person name="Rouze P."/>
            <person name="Scornet D."/>
            <person name="Allen A.E."/>
            <person name="Amoutzias G."/>
            <person name="Anthouard V."/>
            <person name="Artiguenave F."/>
            <person name="Aury J.M."/>
            <person name="Badger J.H."/>
            <person name="Beszteri B."/>
            <person name="Billiau K."/>
            <person name="Bonnet E."/>
            <person name="Bothwell J.H."/>
            <person name="Bowler C."/>
            <person name="Boyen C."/>
            <person name="Brownlee C."/>
            <person name="Carrano C.J."/>
            <person name="Charrier B."/>
            <person name="Cho G.Y."/>
            <person name="Coelho S.M."/>
            <person name="Collen J."/>
            <person name="Corre E."/>
            <person name="Da Silva C."/>
            <person name="Delage L."/>
            <person name="Delaroque N."/>
            <person name="Dittami S.M."/>
            <person name="Doulbeau S."/>
            <person name="Elias M."/>
            <person name="Farnham G."/>
            <person name="Gachon C.M."/>
            <person name="Gschloessl B."/>
            <person name="Heesch S."/>
            <person name="Jabbari K."/>
            <person name="Jubin C."/>
            <person name="Kawai H."/>
            <person name="Kimura K."/>
            <person name="Kloareg B."/>
            <person name="Kupper F.C."/>
            <person name="Lang D."/>
            <person name="Le Bail A."/>
            <person name="Leblanc C."/>
            <person name="Lerouge P."/>
            <person name="Lohr M."/>
            <person name="Lopez P.J."/>
            <person name="Martens C."/>
            <person name="Maumus F."/>
            <person name="Michel G."/>
            <person name="Miranda-Saavedra D."/>
            <person name="Morales J."/>
            <person name="Moreau H."/>
            <person name="Motomura T."/>
            <person name="Nagasato C."/>
            <person name="Napoli C.A."/>
            <person name="Nelson D.R."/>
            <person name="Nyvall-Collen P."/>
            <person name="Peters A.F."/>
            <person name="Pommier C."/>
            <person name="Potin P."/>
            <person name="Poulain J."/>
            <person name="Quesneville H."/>
            <person name="Read B."/>
            <person name="Rensing S.A."/>
            <person name="Ritter A."/>
            <person name="Rousvoal S."/>
            <person name="Samanta M."/>
            <person name="Samson G."/>
            <person name="Schroeder D.C."/>
            <person name="Segurens B."/>
            <person name="Strittmatter M."/>
            <person name="Tonon T."/>
            <person name="Tregear J.W."/>
            <person name="Valentin K."/>
            <person name="von Dassow P."/>
            <person name="Yamagishi T."/>
            <person name="Van de Peer Y."/>
            <person name="Wincker P."/>
        </authorList>
    </citation>
    <scope>NUCLEOTIDE SEQUENCE [LARGE SCALE GENOMIC DNA]</scope>
    <source>
        <strain evidence="4">Ec32 / CCAP1310/4</strain>
    </source>
</reference>
<name>D8LR98_ECTSI</name>
<feature type="region of interest" description="Disordered" evidence="1">
    <location>
        <begin position="198"/>
        <end position="237"/>
    </location>
</feature>
<feature type="compositionally biased region" description="Basic and acidic residues" evidence="1">
    <location>
        <begin position="199"/>
        <end position="210"/>
    </location>
</feature>
<protein>
    <recommendedName>
        <fullName evidence="5">DUF1995 domain-containing protein</fullName>
    </recommendedName>
</protein>
<dbReference type="EMBL" id="FN649741">
    <property type="protein sequence ID" value="CBN75003.1"/>
    <property type="molecule type" value="Genomic_DNA"/>
</dbReference>
<proteinExistence type="predicted"/>
<dbReference type="InParanoid" id="D8LR98"/>
<evidence type="ECO:0000313" key="3">
    <source>
        <dbReference type="EMBL" id="CBN75003.1"/>
    </source>
</evidence>
<sequence length="267" mass="29202">MGKCTPLLYACALLLFRVRLARPFLVGSGSRLQAGKPSCYHHGRRHACSRATTKSMKMSTPSTPVPRNIKDTVSCLRAAVQEGLKAQQSRMDVDLPFAARLGVETSDEDKDKKKYTAADVERADRELARLFLEMFDVIGDQVVVAFPTDEDAKKATKAWNKGVPYKGKVTCMDPRPAKGPKLKRGDTNALAGFAMQVEASKKAQKKEQRRAGSSRGGGARTPGAPRAGPGRRLGLSLQGPRCCLLWPRSSRSSRRCKRCPRTSDRGA</sequence>
<feature type="compositionally biased region" description="Low complexity" evidence="1">
    <location>
        <begin position="221"/>
        <end position="237"/>
    </location>
</feature>
<dbReference type="OrthoDB" id="427467at2759"/>
<feature type="signal peptide" evidence="2">
    <location>
        <begin position="1"/>
        <end position="21"/>
    </location>
</feature>
<organism evidence="3 4">
    <name type="scientific">Ectocarpus siliculosus</name>
    <name type="common">Brown alga</name>
    <name type="synonym">Conferva siliculosa</name>
    <dbReference type="NCBI Taxonomy" id="2880"/>
    <lineage>
        <taxon>Eukaryota</taxon>
        <taxon>Sar</taxon>
        <taxon>Stramenopiles</taxon>
        <taxon>Ochrophyta</taxon>
        <taxon>PX clade</taxon>
        <taxon>Phaeophyceae</taxon>
        <taxon>Ectocarpales</taxon>
        <taxon>Ectocarpaceae</taxon>
        <taxon>Ectocarpus</taxon>
    </lineage>
</organism>
<evidence type="ECO:0000313" key="4">
    <source>
        <dbReference type="Proteomes" id="UP000002630"/>
    </source>
</evidence>
<keyword evidence="2" id="KW-0732">Signal</keyword>
<dbReference type="EMBL" id="FN648863">
    <property type="protein sequence ID" value="CBN75003.1"/>
    <property type="molecule type" value="Genomic_DNA"/>
</dbReference>
<evidence type="ECO:0000256" key="1">
    <source>
        <dbReference type="SAM" id="MobiDB-lite"/>
    </source>
</evidence>
<evidence type="ECO:0008006" key="5">
    <source>
        <dbReference type="Google" id="ProtNLM"/>
    </source>
</evidence>